<organism evidence="9 10">
    <name type="scientific">Paracidovorax cattleyae</name>
    <dbReference type="NCBI Taxonomy" id="80868"/>
    <lineage>
        <taxon>Bacteria</taxon>
        <taxon>Pseudomonadati</taxon>
        <taxon>Pseudomonadota</taxon>
        <taxon>Betaproteobacteria</taxon>
        <taxon>Burkholderiales</taxon>
        <taxon>Comamonadaceae</taxon>
        <taxon>Paracidovorax</taxon>
    </lineage>
</organism>
<dbReference type="PANTHER" id="PTHR43531:SF14">
    <property type="entry name" value="METHYL-ACCEPTING CHEMOTAXIS PROTEIN I-RELATED"/>
    <property type="match status" value="1"/>
</dbReference>
<feature type="transmembrane region" description="Helical" evidence="6">
    <location>
        <begin position="227"/>
        <end position="249"/>
    </location>
</feature>
<dbReference type="SMART" id="SM00304">
    <property type="entry name" value="HAMP"/>
    <property type="match status" value="1"/>
</dbReference>
<dbReference type="PROSITE" id="PS50111">
    <property type="entry name" value="CHEMOTAXIS_TRANSDUC_2"/>
    <property type="match status" value="1"/>
</dbReference>
<dbReference type="Pfam" id="PF00672">
    <property type="entry name" value="HAMP"/>
    <property type="match status" value="1"/>
</dbReference>
<evidence type="ECO:0000256" key="5">
    <source>
        <dbReference type="SAM" id="MobiDB-lite"/>
    </source>
</evidence>
<gene>
    <name evidence="9" type="ORF">SAMN04489708_14917</name>
</gene>
<keyword evidence="10" id="KW-1185">Reference proteome</keyword>
<evidence type="ECO:0000259" key="8">
    <source>
        <dbReference type="PROSITE" id="PS50885"/>
    </source>
</evidence>
<keyword evidence="4" id="KW-0807">Transducer</keyword>
<protein>
    <submittedName>
        <fullName evidence="9">Methyl-accepting chemotaxis protein</fullName>
    </submittedName>
</protein>
<evidence type="ECO:0000256" key="6">
    <source>
        <dbReference type="SAM" id="Phobius"/>
    </source>
</evidence>
<dbReference type="CDD" id="cd06225">
    <property type="entry name" value="HAMP"/>
    <property type="match status" value="1"/>
</dbReference>
<feature type="region of interest" description="Disordered" evidence="5">
    <location>
        <begin position="1"/>
        <end position="29"/>
    </location>
</feature>
<dbReference type="GO" id="GO:0004888">
    <property type="term" value="F:transmembrane signaling receptor activity"/>
    <property type="evidence" value="ECO:0007669"/>
    <property type="project" value="TreeGrafter"/>
</dbReference>
<dbReference type="InterPro" id="IPR047347">
    <property type="entry name" value="YvaQ-like_sensor"/>
</dbReference>
<dbReference type="GO" id="GO:0006935">
    <property type="term" value="P:chemotaxis"/>
    <property type="evidence" value="ECO:0007669"/>
    <property type="project" value="TreeGrafter"/>
</dbReference>
<dbReference type="Proteomes" id="UP000199317">
    <property type="component" value="Unassembled WGS sequence"/>
</dbReference>
<dbReference type="FunFam" id="1.10.287.950:FF:000001">
    <property type="entry name" value="Methyl-accepting chemotaxis sensory transducer"/>
    <property type="match status" value="1"/>
</dbReference>
<dbReference type="GO" id="GO:0005886">
    <property type="term" value="C:plasma membrane"/>
    <property type="evidence" value="ECO:0007669"/>
    <property type="project" value="TreeGrafter"/>
</dbReference>
<reference evidence="10" key="1">
    <citation type="submission" date="2016-10" db="EMBL/GenBank/DDBJ databases">
        <authorList>
            <person name="Varghese N."/>
            <person name="Submissions S."/>
        </authorList>
    </citation>
    <scope>NUCLEOTIDE SEQUENCE [LARGE SCALE GENOMIC DNA]</scope>
    <source>
        <strain evidence="10">DSM 17101</strain>
    </source>
</reference>
<sequence>MGPPGAPPGECAAAAGPQPEAFPSQRPVQASAPLNHVPSAMTLNHTRLSLRLAIAFGIVCLVMSLAAGVGIWRLMQLQDIADDLGGESSERALLARELHSIVVLSSARAEALLEVGSPEYTARVDADRKRTSARSTEVRKRLEDLAEDAESRRIFKDIDTAGNAFRAARDDLVQRRRSGETLPPDAVGKLLRPAADRYSAAVEDMADYQRKRVTEARARAEASERQGIALLVGGSLFGLLLSLGCALLLSRSILVPLARASAVSDRIAEGDLTSSVPPAGAGNRDEVRALLERLGGMQQRLAGLVVGMRQASASVAGASAEIAAGNTDLSSRTEHTASNLEEIAASMEELIATVRHSADAAQQASALAATASDVARRGRDAVSQVVSTMDGIAQASRRIADITGVIDGIAFQTNILALNAAVEAARAGEQGRGFAVVAAEVRSLAQRSATAAREIGALIGDSVHQVGEGTQQVHAAGSTMGEIVDSVQQVATIVGEISTSAREQSTGLGQVGEAVSQLDQMTQQNAALVEESSAAAQGLRMQAQQLADLVAAFRLPDGASGQAPALPR</sequence>
<evidence type="ECO:0000313" key="10">
    <source>
        <dbReference type="Proteomes" id="UP000199317"/>
    </source>
</evidence>
<dbReference type="GO" id="GO:0007165">
    <property type="term" value="P:signal transduction"/>
    <property type="evidence" value="ECO:0007669"/>
    <property type="project" value="UniProtKB-KW"/>
</dbReference>
<comment type="subcellular location">
    <subcellularLocation>
        <location evidence="1">Membrane</location>
    </subcellularLocation>
</comment>
<dbReference type="SMART" id="SM00283">
    <property type="entry name" value="MA"/>
    <property type="match status" value="1"/>
</dbReference>
<keyword evidence="2" id="KW-0488">Methylation</keyword>
<feature type="compositionally biased region" description="Low complexity" evidence="5">
    <location>
        <begin position="8"/>
        <end position="21"/>
    </location>
</feature>
<feature type="transmembrane region" description="Helical" evidence="6">
    <location>
        <begin position="48"/>
        <end position="72"/>
    </location>
</feature>
<keyword evidence="6" id="KW-0472">Membrane</keyword>
<feature type="domain" description="HAMP" evidence="8">
    <location>
        <begin position="251"/>
        <end position="306"/>
    </location>
</feature>
<dbReference type="InterPro" id="IPR004089">
    <property type="entry name" value="MCPsignal_dom"/>
</dbReference>
<accession>A0A1H0WSI5</accession>
<dbReference type="PROSITE" id="PS50885">
    <property type="entry name" value="HAMP"/>
    <property type="match status" value="1"/>
</dbReference>
<dbReference type="EMBL" id="FNJL01000049">
    <property type="protein sequence ID" value="SDP93206.1"/>
    <property type="molecule type" value="Genomic_DNA"/>
</dbReference>
<feature type="domain" description="Methyl-accepting transducer" evidence="7">
    <location>
        <begin position="311"/>
        <end position="540"/>
    </location>
</feature>
<name>A0A1H0WSI5_9BURK</name>
<evidence type="ECO:0000256" key="3">
    <source>
        <dbReference type="ARBA" id="ARBA00029447"/>
    </source>
</evidence>
<dbReference type="Pfam" id="PF12729">
    <property type="entry name" value="4HB_MCP_1"/>
    <property type="match status" value="1"/>
</dbReference>
<dbReference type="AlphaFoldDB" id="A0A1H0WSI5"/>
<dbReference type="CDD" id="cd11386">
    <property type="entry name" value="MCP_signal"/>
    <property type="match status" value="1"/>
</dbReference>
<dbReference type="InterPro" id="IPR024478">
    <property type="entry name" value="HlyB_4HB_MCP"/>
</dbReference>
<comment type="similarity">
    <text evidence="3">Belongs to the methyl-accepting chemotaxis (MCP) protein family.</text>
</comment>
<dbReference type="Gene3D" id="1.10.287.950">
    <property type="entry name" value="Methyl-accepting chemotaxis protein"/>
    <property type="match status" value="1"/>
</dbReference>
<proteinExistence type="inferred from homology"/>
<keyword evidence="6" id="KW-0812">Transmembrane</keyword>
<evidence type="ECO:0000259" key="7">
    <source>
        <dbReference type="PROSITE" id="PS50111"/>
    </source>
</evidence>
<dbReference type="Pfam" id="PF00015">
    <property type="entry name" value="MCPsignal"/>
    <property type="match status" value="1"/>
</dbReference>
<dbReference type="PANTHER" id="PTHR43531">
    <property type="entry name" value="PROTEIN ICFG"/>
    <property type="match status" value="1"/>
</dbReference>
<dbReference type="InterPro" id="IPR003660">
    <property type="entry name" value="HAMP_dom"/>
</dbReference>
<dbReference type="CDD" id="cd19411">
    <property type="entry name" value="MCP2201-like_sensor"/>
    <property type="match status" value="1"/>
</dbReference>
<dbReference type="InterPro" id="IPR051310">
    <property type="entry name" value="MCP_chemotaxis"/>
</dbReference>
<dbReference type="SUPFAM" id="SSF58104">
    <property type="entry name" value="Methyl-accepting chemotaxis protein (MCP) signaling domain"/>
    <property type="match status" value="1"/>
</dbReference>
<evidence type="ECO:0000256" key="2">
    <source>
        <dbReference type="ARBA" id="ARBA00022481"/>
    </source>
</evidence>
<evidence type="ECO:0000256" key="4">
    <source>
        <dbReference type="PROSITE-ProRule" id="PRU00284"/>
    </source>
</evidence>
<keyword evidence="6" id="KW-1133">Transmembrane helix</keyword>
<evidence type="ECO:0000256" key="1">
    <source>
        <dbReference type="ARBA" id="ARBA00004370"/>
    </source>
</evidence>
<evidence type="ECO:0000313" key="9">
    <source>
        <dbReference type="EMBL" id="SDP93206.1"/>
    </source>
</evidence>